<name>A0ABX7I8R9_9BACT</name>
<evidence type="ECO:0000313" key="2">
    <source>
        <dbReference type="EMBL" id="QRR02506.1"/>
    </source>
</evidence>
<proteinExistence type="predicted"/>
<dbReference type="EMBL" id="CP056775">
    <property type="protein sequence ID" value="QRR02506.1"/>
    <property type="molecule type" value="Genomic_DNA"/>
</dbReference>
<keyword evidence="3" id="KW-1185">Reference proteome</keyword>
<reference evidence="2 3" key="1">
    <citation type="submission" date="2020-06" db="EMBL/GenBank/DDBJ databases">
        <title>Dyadobacter sandarakinus sp. nov., isolated from the soil of the Arctic Yellow River Station.</title>
        <authorList>
            <person name="Zhang Y."/>
            <person name="Peng F."/>
        </authorList>
    </citation>
    <scope>NUCLEOTIDE SEQUENCE [LARGE SCALE GENOMIC DNA]</scope>
    <source>
        <strain evidence="2 3">Q3-56</strain>
    </source>
</reference>
<dbReference type="RefSeq" id="WP_204657521.1">
    <property type="nucleotide sequence ID" value="NZ_CP056775.1"/>
</dbReference>
<sequence length="96" mass="10723">MSPFLVGYLPPLVLALTGGLSYCIFICSKYSLRNINEKDLLLVMFEFATIISAIKIIVLALDERIPLDNNFDRTYLVVGGVLTIVVTLKDITSKFH</sequence>
<feature type="transmembrane region" description="Helical" evidence="1">
    <location>
        <begin position="6"/>
        <end position="28"/>
    </location>
</feature>
<gene>
    <name evidence="2" type="ORF">HWI92_17115</name>
</gene>
<evidence type="ECO:0000256" key="1">
    <source>
        <dbReference type="SAM" id="Phobius"/>
    </source>
</evidence>
<dbReference type="Proteomes" id="UP000612680">
    <property type="component" value="Chromosome"/>
</dbReference>
<keyword evidence="1" id="KW-0472">Membrane</keyword>
<accession>A0ABX7I8R9</accession>
<organism evidence="2 3">
    <name type="scientific">Dyadobacter sandarakinus</name>
    <dbReference type="NCBI Taxonomy" id="2747268"/>
    <lineage>
        <taxon>Bacteria</taxon>
        <taxon>Pseudomonadati</taxon>
        <taxon>Bacteroidota</taxon>
        <taxon>Cytophagia</taxon>
        <taxon>Cytophagales</taxon>
        <taxon>Spirosomataceae</taxon>
        <taxon>Dyadobacter</taxon>
    </lineage>
</organism>
<protein>
    <submittedName>
        <fullName evidence="2">Uncharacterized protein</fullName>
    </submittedName>
</protein>
<feature type="transmembrane region" description="Helical" evidence="1">
    <location>
        <begin position="73"/>
        <end position="91"/>
    </location>
</feature>
<evidence type="ECO:0000313" key="3">
    <source>
        <dbReference type="Proteomes" id="UP000612680"/>
    </source>
</evidence>
<keyword evidence="1" id="KW-0812">Transmembrane</keyword>
<feature type="transmembrane region" description="Helical" evidence="1">
    <location>
        <begin position="40"/>
        <end position="61"/>
    </location>
</feature>
<keyword evidence="1" id="KW-1133">Transmembrane helix</keyword>